<feature type="compositionally biased region" description="Basic and acidic residues" evidence="1">
    <location>
        <begin position="1"/>
        <end position="16"/>
    </location>
</feature>
<evidence type="ECO:0000256" key="1">
    <source>
        <dbReference type="SAM" id="MobiDB-lite"/>
    </source>
</evidence>
<protein>
    <submittedName>
        <fullName evidence="2">Uncharacterized protein</fullName>
    </submittedName>
</protein>
<proteinExistence type="predicted"/>
<feature type="region of interest" description="Disordered" evidence="1">
    <location>
        <begin position="1"/>
        <end position="190"/>
    </location>
</feature>
<keyword evidence="3" id="KW-1185">Reference proteome</keyword>
<gene>
    <name evidence="2" type="ORF">R9X50_00641800</name>
</gene>
<evidence type="ECO:0000313" key="2">
    <source>
        <dbReference type="EMBL" id="WPH03538.1"/>
    </source>
</evidence>
<dbReference type="AlphaFoldDB" id="A0AAQ3RDL8"/>
<reference evidence="2 3" key="1">
    <citation type="submission" date="2023-11" db="EMBL/GenBank/DDBJ databases">
        <title>An acidophilic fungus is an integral part of prey digestion in a carnivorous sundew plant.</title>
        <authorList>
            <person name="Tsai I.J."/>
        </authorList>
    </citation>
    <scope>NUCLEOTIDE SEQUENCE [LARGE SCALE GENOMIC DNA]</scope>
    <source>
        <strain evidence="2">169a</strain>
    </source>
</reference>
<organism evidence="2 3">
    <name type="scientific">Acrodontium crateriforme</name>
    <dbReference type="NCBI Taxonomy" id="150365"/>
    <lineage>
        <taxon>Eukaryota</taxon>
        <taxon>Fungi</taxon>
        <taxon>Dikarya</taxon>
        <taxon>Ascomycota</taxon>
        <taxon>Pezizomycotina</taxon>
        <taxon>Dothideomycetes</taxon>
        <taxon>Dothideomycetidae</taxon>
        <taxon>Mycosphaerellales</taxon>
        <taxon>Teratosphaeriaceae</taxon>
        <taxon>Acrodontium</taxon>
    </lineage>
</organism>
<feature type="compositionally biased region" description="Low complexity" evidence="1">
    <location>
        <begin position="96"/>
        <end position="105"/>
    </location>
</feature>
<feature type="compositionally biased region" description="Basic residues" evidence="1">
    <location>
        <begin position="161"/>
        <end position="170"/>
    </location>
</feature>
<sequence>MARITKREGKEKKDGAQMEPVQPAEEEFEEEFHTEESDNDSNENDLERDVANENEVASGEEDRESDENEHDESLSKSKSSAPLLPAHLLKSTPKPATEYSTSSESATRERRALRPRSKQAKKQLLDQLRFDTKGTGVIEAGKAAQKKRNISPRSNKDRVRAGRIGKKSKAPPRSGRQQLMDQRKAQLNKR</sequence>
<feature type="compositionally biased region" description="Low complexity" evidence="1">
    <location>
        <begin position="76"/>
        <end position="86"/>
    </location>
</feature>
<dbReference type="EMBL" id="CP138589">
    <property type="protein sequence ID" value="WPH03538.1"/>
    <property type="molecule type" value="Genomic_DNA"/>
</dbReference>
<name>A0AAQ3RDL8_9PEZI</name>
<feature type="compositionally biased region" description="Acidic residues" evidence="1">
    <location>
        <begin position="58"/>
        <end position="70"/>
    </location>
</feature>
<evidence type="ECO:0000313" key="3">
    <source>
        <dbReference type="Proteomes" id="UP001303373"/>
    </source>
</evidence>
<accession>A0AAQ3RDL8</accession>
<feature type="compositionally biased region" description="Acidic residues" evidence="1">
    <location>
        <begin position="24"/>
        <end position="44"/>
    </location>
</feature>
<dbReference type="Proteomes" id="UP001303373">
    <property type="component" value="Chromosome 10"/>
</dbReference>